<evidence type="ECO:0000313" key="2">
    <source>
        <dbReference type="EMBL" id="MBH0239646.1"/>
    </source>
</evidence>
<dbReference type="PANTHER" id="PTHR46018">
    <property type="entry name" value="ZINC PHOSPHODIESTERASE ELAC PROTEIN 1"/>
    <property type="match status" value="1"/>
</dbReference>
<gene>
    <name evidence="2" type="ORF">I5731_17635</name>
</gene>
<accession>A0A931I6C8</accession>
<dbReference type="AlphaFoldDB" id="A0A931I6C8"/>
<dbReference type="InterPro" id="IPR036866">
    <property type="entry name" value="RibonucZ/Hydroxyglut_hydro"/>
</dbReference>
<evidence type="ECO:0000313" key="3">
    <source>
        <dbReference type="Proteomes" id="UP000631694"/>
    </source>
</evidence>
<proteinExistence type="predicted"/>
<evidence type="ECO:0000259" key="1">
    <source>
        <dbReference type="SMART" id="SM00849"/>
    </source>
</evidence>
<protein>
    <submittedName>
        <fullName evidence="2">MBL fold metallo-hydrolase</fullName>
    </submittedName>
</protein>
<keyword evidence="3" id="KW-1185">Reference proteome</keyword>
<dbReference type="InterPro" id="IPR001279">
    <property type="entry name" value="Metallo-B-lactamas"/>
</dbReference>
<dbReference type="EMBL" id="JADZLT010000056">
    <property type="protein sequence ID" value="MBH0239646.1"/>
    <property type="molecule type" value="Genomic_DNA"/>
</dbReference>
<dbReference type="PANTHER" id="PTHR46018:SF2">
    <property type="entry name" value="ZINC PHOSPHODIESTERASE ELAC PROTEIN 1"/>
    <property type="match status" value="1"/>
</dbReference>
<feature type="domain" description="Metallo-beta-lactamase" evidence="1">
    <location>
        <begin position="25"/>
        <end position="201"/>
    </location>
</feature>
<dbReference type="Gene3D" id="3.60.15.10">
    <property type="entry name" value="Ribonuclease Z/Hydroxyacylglutathione hydrolase-like"/>
    <property type="match status" value="1"/>
</dbReference>
<comment type="caution">
    <text evidence="2">The sequence shown here is derived from an EMBL/GenBank/DDBJ whole genome shotgun (WGS) entry which is preliminary data.</text>
</comment>
<reference evidence="2" key="1">
    <citation type="submission" date="2020-12" db="EMBL/GenBank/DDBJ databases">
        <title>Methylobrevis albus sp. nov., isolated from fresh water lack sediment.</title>
        <authorList>
            <person name="Zou Q."/>
        </authorList>
    </citation>
    <scope>NUCLEOTIDE SEQUENCE</scope>
    <source>
        <strain evidence="2">L22</strain>
    </source>
</reference>
<dbReference type="RefSeq" id="WP_197312734.1">
    <property type="nucleotide sequence ID" value="NZ_JADZLT010000056.1"/>
</dbReference>
<dbReference type="SUPFAM" id="SSF56281">
    <property type="entry name" value="Metallo-hydrolase/oxidoreductase"/>
    <property type="match status" value="1"/>
</dbReference>
<dbReference type="GO" id="GO:0042781">
    <property type="term" value="F:3'-tRNA processing endoribonuclease activity"/>
    <property type="evidence" value="ECO:0007669"/>
    <property type="project" value="TreeGrafter"/>
</dbReference>
<dbReference type="CDD" id="cd07715">
    <property type="entry name" value="TaR3-like_MBL-fold"/>
    <property type="match status" value="1"/>
</dbReference>
<dbReference type="SMART" id="SM00849">
    <property type="entry name" value="Lactamase_B"/>
    <property type="match status" value="1"/>
</dbReference>
<dbReference type="Proteomes" id="UP000631694">
    <property type="component" value="Unassembled WGS sequence"/>
</dbReference>
<dbReference type="Pfam" id="PF12706">
    <property type="entry name" value="Lactamase_B_2"/>
    <property type="match status" value="1"/>
</dbReference>
<name>A0A931I6C8_9HYPH</name>
<sequence length="286" mass="29495">MQIRFWGVRGSLPVGGGAYRHFGGDTACIEVQAGGHVLVLDLGSGARRLGQRLAGCPRPVTVLLSHGHYDHVCGLPFFAPLRRPNGPVRLASAISGGTRGFVQRLLAPPLFPAVPDLVDPAVRCLDLDPAGVFRPGDGITVTTTPTRHDGGAVAFRIEHGGRSLVYGGDHEAGDDAADARLVALMEGADVAILDATGGAPHAAGSGGLGHSCWTDAIGLARRAGVRRVALTHHHPDSTDAGLARLDAAVRALWPGAALARTGQLIETAPPRAARPREGACHANSTA</sequence>
<organism evidence="2 3">
    <name type="scientific">Methylobrevis albus</name>
    <dbReference type="NCBI Taxonomy" id="2793297"/>
    <lineage>
        <taxon>Bacteria</taxon>
        <taxon>Pseudomonadati</taxon>
        <taxon>Pseudomonadota</taxon>
        <taxon>Alphaproteobacteria</taxon>
        <taxon>Hyphomicrobiales</taxon>
        <taxon>Pleomorphomonadaceae</taxon>
        <taxon>Methylobrevis</taxon>
    </lineage>
</organism>